<keyword evidence="3 7" id="KW-0489">Methyltransferase</keyword>
<dbReference type="Proteomes" id="UP000237350">
    <property type="component" value="Unassembled WGS sequence"/>
</dbReference>
<evidence type="ECO:0000313" key="8">
    <source>
        <dbReference type="EMBL" id="POR04695.1"/>
    </source>
</evidence>
<gene>
    <name evidence="7" type="primary">trmB</name>
    <name evidence="8" type="ORF">AU468_02780</name>
</gene>
<organism evidence="8 9">
    <name type="scientific">Alkalispirochaeta sphaeroplastigenens</name>
    <dbReference type="NCBI Taxonomy" id="1187066"/>
    <lineage>
        <taxon>Bacteria</taxon>
        <taxon>Pseudomonadati</taxon>
        <taxon>Spirochaetota</taxon>
        <taxon>Spirochaetia</taxon>
        <taxon>Spirochaetales</taxon>
        <taxon>Spirochaetaceae</taxon>
        <taxon>Alkalispirochaeta</taxon>
    </lineage>
</organism>
<sequence>MNNIRSYVLRAARMSDHQKDAWERLSDRYCISLPALEEPSGEDAPPEQIAWEGVFPHRNDDSRRPVIIDIGFGMGDSLAELARSQGDRDFLGIEVHKPGVGKLLGKIEEQDLHNLRIARCDAVPLCKHLIPPGSVDGVHLFFPDPWPKKRHQKRRIVREGFPELVATVLRPGGYLYMVTDWEDYAWQMRRVMDSSRLFRNEFDGFAPPREWRPETAFERKGLRKGHGIFELYYVRDGRTCDDYAGTISPGNLETVNSDNEK</sequence>
<keyword evidence="4 7" id="KW-0808">Transferase</keyword>
<comment type="caution">
    <text evidence="8">The sequence shown here is derived from an EMBL/GenBank/DDBJ whole genome shotgun (WGS) entry which is preliminary data.</text>
</comment>
<dbReference type="GO" id="GO:0043527">
    <property type="term" value="C:tRNA methyltransferase complex"/>
    <property type="evidence" value="ECO:0007669"/>
    <property type="project" value="TreeGrafter"/>
</dbReference>
<reference evidence="9" key="1">
    <citation type="submission" date="2015-12" db="EMBL/GenBank/DDBJ databases">
        <authorList>
            <person name="Lodha T.D."/>
            <person name="Chintalapati S."/>
            <person name="Chintalapati V.R."/>
            <person name="Sravanthi T."/>
        </authorList>
    </citation>
    <scope>NUCLEOTIDE SEQUENCE [LARGE SCALE GENOMIC DNA]</scope>
    <source>
        <strain evidence="9">JC133</strain>
    </source>
</reference>
<feature type="binding site" evidence="7">
    <location>
        <position position="69"/>
    </location>
    <ligand>
        <name>S-adenosyl-L-methionine</name>
        <dbReference type="ChEBI" id="CHEBI:59789"/>
    </ligand>
</feature>
<dbReference type="SUPFAM" id="SSF53335">
    <property type="entry name" value="S-adenosyl-L-methionine-dependent methyltransferases"/>
    <property type="match status" value="1"/>
</dbReference>
<evidence type="ECO:0000256" key="2">
    <source>
        <dbReference type="ARBA" id="ARBA00003015"/>
    </source>
</evidence>
<dbReference type="GO" id="GO:0008176">
    <property type="term" value="F:tRNA (guanine(46)-N7)-methyltransferase activity"/>
    <property type="evidence" value="ECO:0007669"/>
    <property type="project" value="UniProtKB-UniRule"/>
</dbReference>
<keyword evidence="9" id="KW-1185">Reference proteome</keyword>
<comment type="pathway">
    <text evidence="7">tRNA modification; N(7)-methylguanine-tRNA biosynthesis.</text>
</comment>
<feature type="binding site" evidence="7">
    <location>
        <position position="180"/>
    </location>
    <ligand>
        <name>substrate</name>
    </ligand>
</feature>
<dbReference type="NCBIfam" id="TIGR00091">
    <property type="entry name" value="tRNA (guanosine(46)-N7)-methyltransferase TrmB"/>
    <property type="match status" value="1"/>
</dbReference>
<accession>A0A2S4JYV1</accession>
<dbReference type="Pfam" id="PF02390">
    <property type="entry name" value="Methyltransf_4"/>
    <property type="match status" value="1"/>
</dbReference>
<dbReference type="AlphaFoldDB" id="A0A2S4JYV1"/>
<dbReference type="CDD" id="cd02440">
    <property type="entry name" value="AdoMet_MTases"/>
    <property type="match status" value="1"/>
</dbReference>
<feature type="binding site" evidence="7">
    <location>
        <position position="94"/>
    </location>
    <ligand>
        <name>S-adenosyl-L-methionine</name>
        <dbReference type="ChEBI" id="CHEBI:59789"/>
    </ligand>
</feature>
<evidence type="ECO:0000313" key="9">
    <source>
        <dbReference type="Proteomes" id="UP000237350"/>
    </source>
</evidence>
<evidence type="ECO:0000256" key="6">
    <source>
        <dbReference type="ARBA" id="ARBA00022694"/>
    </source>
</evidence>
<dbReference type="RefSeq" id="WP_219812030.1">
    <property type="nucleotide sequence ID" value="NZ_LPWH01000008.1"/>
</dbReference>
<feature type="binding site" evidence="7">
    <location>
        <position position="144"/>
    </location>
    <ligand>
        <name>S-adenosyl-L-methionine</name>
        <dbReference type="ChEBI" id="CHEBI:59789"/>
    </ligand>
</feature>
<protein>
    <recommendedName>
        <fullName evidence="7">tRNA (guanine-N(7)-)-methyltransferase</fullName>
        <ecNumber evidence="7">2.1.1.33</ecNumber>
    </recommendedName>
    <alternativeName>
        <fullName evidence="7">tRNA (guanine(46)-N(7))-methyltransferase</fullName>
    </alternativeName>
    <alternativeName>
        <fullName evidence="7">tRNA(m7G46)-methyltransferase</fullName>
    </alternativeName>
</protein>
<evidence type="ECO:0000256" key="7">
    <source>
        <dbReference type="HAMAP-Rule" id="MF_01057"/>
    </source>
</evidence>
<dbReference type="InterPro" id="IPR055361">
    <property type="entry name" value="tRNA_methyltr_TrmB_bact"/>
</dbReference>
<dbReference type="PROSITE" id="PS51625">
    <property type="entry name" value="SAM_MT_TRMB"/>
    <property type="match status" value="1"/>
</dbReference>
<dbReference type="HAMAP" id="MF_01057">
    <property type="entry name" value="tRNA_methyltr_TrmB"/>
    <property type="match status" value="1"/>
</dbReference>
<dbReference type="InterPro" id="IPR029063">
    <property type="entry name" value="SAM-dependent_MTases_sf"/>
</dbReference>
<keyword evidence="6 7" id="KW-0819">tRNA processing</keyword>
<name>A0A2S4JYV1_9SPIO</name>
<evidence type="ECO:0000256" key="4">
    <source>
        <dbReference type="ARBA" id="ARBA00022679"/>
    </source>
</evidence>
<evidence type="ECO:0000256" key="1">
    <source>
        <dbReference type="ARBA" id="ARBA00000142"/>
    </source>
</evidence>
<comment type="similarity">
    <text evidence="7">Belongs to the class I-like SAM-binding methyltransferase superfamily. TrmB family.</text>
</comment>
<feature type="binding site" evidence="7">
    <location>
        <begin position="215"/>
        <end position="218"/>
    </location>
    <ligand>
        <name>substrate</name>
    </ligand>
</feature>
<comment type="function">
    <text evidence="2 7">Catalyzes the formation of N(7)-methylguanine at position 46 (m7G46) in tRNA.</text>
</comment>
<dbReference type="Gene3D" id="3.40.50.150">
    <property type="entry name" value="Vaccinia Virus protein VP39"/>
    <property type="match status" value="1"/>
</dbReference>
<feature type="binding site" evidence="7">
    <location>
        <position position="148"/>
    </location>
    <ligand>
        <name>substrate</name>
    </ligand>
</feature>
<dbReference type="InterPro" id="IPR003358">
    <property type="entry name" value="tRNA_(Gua-N-7)_MeTrfase_Trmb"/>
</dbReference>
<evidence type="ECO:0000256" key="5">
    <source>
        <dbReference type="ARBA" id="ARBA00022691"/>
    </source>
</evidence>
<dbReference type="UniPathway" id="UPA00989"/>
<dbReference type="PANTHER" id="PTHR23417">
    <property type="entry name" value="3-DEOXY-D-MANNO-OCTULOSONIC-ACID TRANSFERASE/TRNA GUANINE-N 7 - -METHYLTRANSFERASE"/>
    <property type="match status" value="1"/>
</dbReference>
<keyword evidence="5 7" id="KW-0949">S-adenosyl-L-methionine</keyword>
<proteinExistence type="inferred from homology"/>
<dbReference type="EC" id="2.1.1.33" evidence="7"/>
<evidence type="ECO:0000256" key="3">
    <source>
        <dbReference type="ARBA" id="ARBA00022603"/>
    </source>
</evidence>
<dbReference type="EMBL" id="LPWH01000008">
    <property type="protein sequence ID" value="POR04695.1"/>
    <property type="molecule type" value="Genomic_DNA"/>
</dbReference>
<feature type="binding site" evidence="7">
    <location>
        <position position="121"/>
    </location>
    <ligand>
        <name>S-adenosyl-L-methionine</name>
        <dbReference type="ChEBI" id="CHEBI:59789"/>
    </ligand>
</feature>
<comment type="caution">
    <text evidence="7">Lacks conserved residue(s) required for the propagation of feature annotation.</text>
</comment>
<comment type="catalytic activity">
    <reaction evidence="1 7">
        <text>guanosine(46) in tRNA + S-adenosyl-L-methionine = N(7)-methylguanosine(46) in tRNA + S-adenosyl-L-homocysteine</text>
        <dbReference type="Rhea" id="RHEA:42708"/>
        <dbReference type="Rhea" id="RHEA-COMP:10188"/>
        <dbReference type="Rhea" id="RHEA-COMP:10189"/>
        <dbReference type="ChEBI" id="CHEBI:57856"/>
        <dbReference type="ChEBI" id="CHEBI:59789"/>
        <dbReference type="ChEBI" id="CHEBI:74269"/>
        <dbReference type="ChEBI" id="CHEBI:74480"/>
        <dbReference type="EC" id="2.1.1.33"/>
    </reaction>
</comment>
<dbReference type="PANTHER" id="PTHR23417:SF14">
    <property type="entry name" value="PENTACOTRIPEPTIDE-REPEAT REGION OF PRORP DOMAIN-CONTAINING PROTEIN"/>
    <property type="match status" value="1"/>
</dbReference>